<protein>
    <submittedName>
        <fullName evidence="2">Uncharacterized protein</fullName>
    </submittedName>
</protein>
<gene>
    <name evidence="2" type="ORF">V5O48_016805</name>
</gene>
<accession>A0ABR3EQP9</accession>
<feature type="region of interest" description="Disordered" evidence="1">
    <location>
        <begin position="1"/>
        <end position="73"/>
    </location>
</feature>
<evidence type="ECO:0000256" key="1">
    <source>
        <dbReference type="SAM" id="MobiDB-lite"/>
    </source>
</evidence>
<evidence type="ECO:0000313" key="2">
    <source>
        <dbReference type="EMBL" id="KAL0565224.1"/>
    </source>
</evidence>
<sequence length="389" mass="44005">MKIRTASDVAASKKRGHANRDRKRKRNPPKPRLNHLNTAECAEATIDTTTLPSTSTGYSGKNKTEAEKTKAGEKVGEMGRIPENREYRLDEVVDDGVFNFELIKHRPGVSQYVQCKDTKKIMSVVIPGPCNDPTWDPDMEIAADVVREAREKCHFSDDDKRRGLFDFTNFGASIGMGQPKPMMLMDQGTKNRQVMEMIRCHDVFRRIAGFMTICFACWAPELFAYYQIITNTLLQSQPELRLPFDNSIFAAFTVNFGPRTICLPHRDQKNLAFGWCAITSLGRFNWKKGGHLILWELGIVIEFPPGTIILVPSAIVCHSNTSIASDEDRYSFTMYSAGGLFRWVEHGFQLEYKYQQTRQAVLDAVANSTCWATGLSLFSTYEELVSKAQ</sequence>
<dbReference type="EMBL" id="JBAHYK010002362">
    <property type="protein sequence ID" value="KAL0565224.1"/>
    <property type="molecule type" value="Genomic_DNA"/>
</dbReference>
<reference evidence="2 3" key="1">
    <citation type="submission" date="2024-02" db="EMBL/GenBank/DDBJ databases">
        <title>A draft genome for the cacao thread blight pathogen Marasmius crinis-equi.</title>
        <authorList>
            <person name="Cohen S.P."/>
            <person name="Baruah I.K."/>
            <person name="Amoako-Attah I."/>
            <person name="Bukari Y."/>
            <person name="Meinhardt L.W."/>
            <person name="Bailey B.A."/>
        </authorList>
    </citation>
    <scope>NUCLEOTIDE SEQUENCE [LARGE SCALE GENOMIC DNA]</scope>
    <source>
        <strain evidence="2 3">GH-76</strain>
    </source>
</reference>
<name>A0ABR3EQP9_9AGAR</name>
<organism evidence="2 3">
    <name type="scientific">Marasmius crinis-equi</name>
    <dbReference type="NCBI Taxonomy" id="585013"/>
    <lineage>
        <taxon>Eukaryota</taxon>
        <taxon>Fungi</taxon>
        <taxon>Dikarya</taxon>
        <taxon>Basidiomycota</taxon>
        <taxon>Agaricomycotina</taxon>
        <taxon>Agaricomycetes</taxon>
        <taxon>Agaricomycetidae</taxon>
        <taxon>Agaricales</taxon>
        <taxon>Marasmiineae</taxon>
        <taxon>Marasmiaceae</taxon>
        <taxon>Marasmius</taxon>
    </lineage>
</organism>
<feature type="compositionally biased region" description="Low complexity" evidence="1">
    <location>
        <begin position="45"/>
        <end position="59"/>
    </location>
</feature>
<keyword evidence="3" id="KW-1185">Reference proteome</keyword>
<dbReference type="Gene3D" id="3.60.130.30">
    <property type="match status" value="1"/>
</dbReference>
<proteinExistence type="predicted"/>
<feature type="compositionally biased region" description="Basic residues" evidence="1">
    <location>
        <begin position="12"/>
        <end position="33"/>
    </location>
</feature>
<evidence type="ECO:0000313" key="3">
    <source>
        <dbReference type="Proteomes" id="UP001465976"/>
    </source>
</evidence>
<comment type="caution">
    <text evidence="2">The sequence shown here is derived from an EMBL/GenBank/DDBJ whole genome shotgun (WGS) entry which is preliminary data.</text>
</comment>
<feature type="compositionally biased region" description="Basic and acidic residues" evidence="1">
    <location>
        <begin position="62"/>
        <end position="73"/>
    </location>
</feature>
<dbReference type="Proteomes" id="UP001465976">
    <property type="component" value="Unassembled WGS sequence"/>
</dbReference>